<reference evidence="2" key="2">
    <citation type="journal article" date="2015" name="Fish Shellfish Immunol.">
        <title>Early steps in the European eel (Anguilla anguilla)-Vibrio vulnificus interaction in the gills: Role of the RtxA13 toxin.</title>
        <authorList>
            <person name="Callol A."/>
            <person name="Pajuelo D."/>
            <person name="Ebbesson L."/>
            <person name="Teles M."/>
            <person name="MacKenzie S."/>
            <person name="Amaro C."/>
        </authorList>
    </citation>
    <scope>NUCLEOTIDE SEQUENCE</scope>
</reference>
<evidence type="ECO:0000256" key="1">
    <source>
        <dbReference type="SAM" id="MobiDB-lite"/>
    </source>
</evidence>
<evidence type="ECO:0000313" key="2">
    <source>
        <dbReference type="EMBL" id="JAH26909.1"/>
    </source>
</evidence>
<proteinExistence type="predicted"/>
<dbReference type="EMBL" id="GBXM01081668">
    <property type="protein sequence ID" value="JAH26909.1"/>
    <property type="molecule type" value="Transcribed_RNA"/>
</dbReference>
<organism evidence="2">
    <name type="scientific">Anguilla anguilla</name>
    <name type="common">European freshwater eel</name>
    <name type="synonym">Muraena anguilla</name>
    <dbReference type="NCBI Taxonomy" id="7936"/>
    <lineage>
        <taxon>Eukaryota</taxon>
        <taxon>Metazoa</taxon>
        <taxon>Chordata</taxon>
        <taxon>Craniata</taxon>
        <taxon>Vertebrata</taxon>
        <taxon>Euteleostomi</taxon>
        <taxon>Actinopterygii</taxon>
        <taxon>Neopterygii</taxon>
        <taxon>Teleostei</taxon>
        <taxon>Anguilliformes</taxon>
        <taxon>Anguillidae</taxon>
        <taxon>Anguilla</taxon>
    </lineage>
</organism>
<name>A0A0E9RCV1_ANGAN</name>
<sequence length="47" mass="5519">MKETELENSQQGIKTTKGKVEQIKKWQSNQKKPWEIALPHLNVLIVF</sequence>
<accession>A0A0E9RCV1</accession>
<dbReference type="AlphaFoldDB" id="A0A0E9RCV1"/>
<reference evidence="2" key="1">
    <citation type="submission" date="2014-11" db="EMBL/GenBank/DDBJ databases">
        <authorList>
            <person name="Amaro Gonzalez C."/>
        </authorList>
    </citation>
    <scope>NUCLEOTIDE SEQUENCE</scope>
</reference>
<feature type="region of interest" description="Disordered" evidence="1">
    <location>
        <begin position="1"/>
        <end position="21"/>
    </location>
</feature>
<protein>
    <submittedName>
        <fullName evidence="2">Uncharacterized protein</fullName>
    </submittedName>
</protein>